<proteinExistence type="predicted"/>
<reference evidence="1" key="2">
    <citation type="submission" date="2020-08" db="EMBL/GenBank/DDBJ databases">
        <title>Plant Genome Project.</title>
        <authorList>
            <person name="Zhang R.-G."/>
        </authorList>
    </citation>
    <scope>NUCLEOTIDE SEQUENCE</scope>
    <source>
        <strain evidence="1">Huo1</strain>
        <tissue evidence="1">Leaf</tissue>
    </source>
</reference>
<sequence length="155" mass="17455">MWDPGVRLPHKKVKELWRNGEWNHVLVPETVIVRIQQYLQQLTMAGKLGKAQWSGCDLCEQLDTTSWKEKPRKQIKQIKWNSTDTGWLKLNVDGVWSNVGAGAGGALRDEGGNLVYGFKTKVVARSRIDAILQAVCIGLNMVLGRGQQVWIEMGE</sequence>
<dbReference type="AlphaFoldDB" id="A0A8X8YSG5"/>
<dbReference type="EMBL" id="PNBA02000001">
    <property type="protein sequence ID" value="KAG6436930.1"/>
    <property type="molecule type" value="Genomic_DNA"/>
</dbReference>
<accession>A0A8X8YSG5</accession>
<evidence type="ECO:0000313" key="1">
    <source>
        <dbReference type="EMBL" id="KAG6436930.1"/>
    </source>
</evidence>
<evidence type="ECO:0000313" key="2">
    <source>
        <dbReference type="Proteomes" id="UP000298416"/>
    </source>
</evidence>
<dbReference type="InterPro" id="IPR053151">
    <property type="entry name" value="RNase_H-like"/>
</dbReference>
<dbReference type="PANTHER" id="PTHR47723">
    <property type="entry name" value="OS05G0353850 PROTEIN"/>
    <property type="match status" value="1"/>
</dbReference>
<keyword evidence="2" id="KW-1185">Reference proteome</keyword>
<dbReference type="PANTHER" id="PTHR47723:SF19">
    <property type="entry name" value="POLYNUCLEOTIDYL TRANSFERASE, RIBONUCLEASE H-LIKE SUPERFAMILY PROTEIN"/>
    <property type="match status" value="1"/>
</dbReference>
<protein>
    <recommendedName>
        <fullName evidence="3">RNase H type-1 domain-containing protein</fullName>
    </recommendedName>
</protein>
<comment type="caution">
    <text evidence="1">The sequence shown here is derived from an EMBL/GenBank/DDBJ whole genome shotgun (WGS) entry which is preliminary data.</text>
</comment>
<gene>
    <name evidence="1" type="ORF">SASPL_101836</name>
</gene>
<name>A0A8X8YSG5_SALSN</name>
<dbReference type="Proteomes" id="UP000298416">
    <property type="component" value="Unassembled WGS sequence"/>
</dbReference>
<organism evidence="1">
    <name type="scientific">Salvia splendens</name>
    <name type="common">Scarlet sage</name>
    <dbReference type="NCBI Taxonomy" id="180675"/>
    <lineage>
        <taxon>Eukaryota</taxon>
        <taxon>Viridiplantae</taxon>
        <taxon>Streptophyta</taxon>
        <taxon>Embryophyta</taxon>
        <taxon>Tracheophyta</taxon>
        <taxon>Spermatophyta</taxon>
        <taxon>Magnoliopsida</taxon>
        <taxon>eudicotyledons</taxon>
        <taxon>Gunneridae</taxon>
        <taxon>Pentapetalae</taxon>
        <taxon>asterids</taxon>
        <taxon>lamiids</taxon>
        <taxon>Lamiales</taxon>
        <taxon>Lamiaceae</taxon>
        <taxon>Nepetoideae</taxon>
        <taxon>Mentheae</taxon>
        <taxon>Salviinae</taxon>
        <taxon>Salvia</taxon>
        <taxon>Salvia subgen. Calosphace</taxon>
        <taxon>core Calosphace</taxon>
    </lineage>
</organism>
<evidence type="ECO:0008006" key="3">
    <source>
        <dbReference type="Google" id="ProtNLM"/>
    </source>
</evidence>
<reference evidence="1" key="1">
    <citation type="submission" date="2018-01" db="EMBL/GenBank/DDBJ databases">
        <authorList>
            <person name="Mao J.F."/>
        </authorList>
    </citation>
    <scope>NUCLEOTIDE SEQUENCE</scope>
    <source>
        <strain evidence="1">Huo1</strain>
        <tissue evidence="1">Leaf</tissue>
    </source>
</reference>